<evidence type="ECO:0000256" key="3">
    <source>
        <dbReference type="ARBA" id="ARBA00023125"/>
    </source>
</evidence>
<protein>
    <recommendedName>
        <fullName evidence="7">AP2/ERF domain-containing protein</fullName>
    </recommendedName>
</protein>
<dbReference type="InterPro" id="IPR001471">
    <property type="entry name" value="AP2/ERF_dom"/>
</dbReference>
<comment type="caution">
    <text evidence="8">The sequence shown here is derived from an EMBL/GenBank/DDBJ whole genome shotgun (WGS) entry which is preliminary data.</text>
</comment>
<comment type="subcellular location">
    <subcellularLocation>
        <location evidence="1">Nucleus</location>
    </subcellularLocation>
</comment>
<evidence type="ECO:0000256" key="4">
    <source>
        <dbReference type="ARBA" id="ARBA00023163"/>
    </source>
</evidence>
<organism evidence="8 9">
    <name type="scientific">Erythroxylum novogranatense</name>
    <dbReference type="NCBI Taxonomy" id="1862640"/>
    <lineage>
        <taxon>Eukaryota</taxon>
        <taxon>Viridiplantae</taxon>
        <taxon>Streptophyta</taxon>
        <taxon>Embryophyta</taxon>
        <taxon>Tracheophyta</taxon>
        <taxon>Spermatophyta</taxon>
        <taxon>Magnoliopsida</taxon>
        <taxon>eudicotyledons</taxon>
        <taxon>Gunneridae</taxon>
        <taxon>Pentapetalae</taxon>
        <taxon>rosids</taxon>
        <taxon>fabids</taxon>
        <taxon>Malpighiales</taxon>
        <taxon>Erythroxylaceae</taxon>
        <taxon>Erythroxylum</taxon>
    </lineage>
</organism>
<name>A0AAV8TR95_9ROSI</name>
<dbReference type="FunFam" id="3.30.730.10:FF:000001">
    <property type="entry name" value="Ethylene-responsive transcription factor 2"/>
    <property type="match status" value="1"/>
</dbReference>
<keyword evidence="3" id="KW-0238">DNA-binding</keyword>
<dbReference type="PANTHER" id="PTHR31194">
    <property type="entry name" value="SHN SHINE , DNA BINDING / TRANSCRIPTION FACTOR"/>
    <property type="match status" value="1"/>
</dbReference>
<dbReference type="InterPro" id="IPR050913">
    <property type="entry name" value="AP2/ERF_ERF"/>
</dbReference>
<dbReference type="GO" id="GO:0003700">
    <property type="term" value="F:DNA-binding transcription factor activity"/>
    <property type="evidence" value="ECO:0007669"/>
    <property type="project" value="InterPro"/>
</dbReference>
<sequence length="262" mass="29767">MPGPPPVKSSHHHYEQFLTTTTTNMTPSRVLRIILSDPEATDDSSSDEEEVKKCVLRRVTKREVREIRLFDPTTTKSSPELNKPQAPEPIKKRPSSAISAVYPRRKKFKGVRQRPRGKWAAEIRDPNRRKRVWLGTFDTAEEAARMYDRAAVKLKGPTAVTNFHNPDDIRVTMQTEQLSHVAVGDDHQIDRLSKVVSSPTSVLKDEFQVQELGYGDVDAFSFGLEMDDEHLRGSYTGGCSPDHHVNVVDLKDFWVDSDLQFL</sequence>
<feature type="region of interest" description="Disordered" evidence="6">
    <location>
        <begin position="68"/>
        <end position="96"/>
    </location>
</feature>
<dbReference type="PANTHER" id="PTHR31194:SF166">
    <property type="entry name" value="PATHOGENESIS-RELATED GENES TRANSCRIPTIONAL ACTIVATOR PTI6"/>
    <property type="match status" value="1"/>
</dbReference>
<dbReference type="PRINTS" id="PR00367">
    <property type="entry name" value="ETHRSPELEMNT"/>
</dbReference>
<dbReference type="GO" id="GO:0003677">
    <property type="term" value="F:DNA binding"/>
    <property type="evidence" value="ECO:0007669"/>
    <property type="project" value="UniProtKB-KW"/>
</dbReference>
<evidence type="ECO:0000313" key="9">
    <source>
        <dbReference type="Proteomes" id="UP001159364"/>
    </source>
</evidence>
<dbReference type="Gene3D" id="3.30.730.10">
    <property type="entry name" value="AP2/ERF domain"/>
    <property type="match status" value="1"/>
</dbReference>
<dbReference type="AlphaFoldDB" id="A0AAV8TR95"/>
<dbReference type="SMART" id="SM00380">
    <property type="entry name" value="AP2"/>
    <property type="match status" value="1"/>
</dbReference>
<dbReference type="Proteomes" id="UP001159364">
    <property type="component" value="Linkage Group LG04"/>
</dbReference>
<dbReference type="GO" id="GO:0005634">
    <property type="term" value="C:nucleus"/>
    <property type="evidence" value="ECO:0007669"/>
    <property type="project" value="UniProtKB-SubCell"/>
</dbReference>
<gene>
    <name evidence="8" type="ORF">K2173_023543</name>
</gene>
<keyword evidence="9" id="KW-1185">Reference proteome</keyword>
<dbReference type="PROSITE" id="PS51032">
    <property type="entry name" value="AP2_ERF"/>
    <property type="match status" value="1"/>
</dbReference>
<dbReference type="Pfam" id="PF00847">
    <property type="entry name" value="AP2"/>
    <property type="match status" value="1"/>
</dbReference>
<evidence type="ECO:0000256" key="1">
    <source>
        <dbReference type="ARBA" id="ARBA00004123"/>
    </source>
</evidence>
<dbReference type="InterPro" id="IPR036955">
    <property type="entry name" value="AP2/ERF_dom_sf"/>
</dbReference>
<evidence type="ECO:0000256" key="2">
    <source>
        <dbReference type="ARBA" id="ARBA00023015"/>
    </source>
</evidence>
<dbReference type="EMBL" id="JAIWQS010000004">
    <property type="protein sequence ID" value="KAJ8768639.1"/>
    <property type="molecule type" value="Genomic_DNA"/>
</dbReference>
<reference evidence="8 9" key="1">
    <citation type="submission" date="2021-09" db="EMBL/GenBank/DDBJ databases">
        <title>Genomic insights and catalytic innovation underlie evolution of tropane alkaloids biosynthesis.</title>
        <authorList>
            <person name="Wang Y.-J."/>
            <person name="Tian T."/>
            <person name="Huang J.-P."/>
            <person name="Huang S.-X."/>
        </authorList>
    </citation>
    <scope>NUCLEOTIDE SEQUENCE [LARGE SCALE GENOMIC DNA]</scope>
    <source>
        <strain evidence="8">KIB-2018</strain>
        <tissue evidence="8">Leaf</tissue>
    </source>
</reference>
<evidence type="ECO:0000256" key="6">
    <source>
        <dbReference type="SAM" id="MobiDB-lite"/>
    </source>
</evidence>
<evidence type="ECO:0000259" key="7">
    <source>
        <dbReference type="PROSITE" id="PS51032"/>
    </source>
</evidence>
<dbReference type="CDD" id="cd00018">
    <property type="entry name" value="AP2"/>
    <property type="match status" value="1"/>
</dbReference>
<accession>A0AAV8TR95</accession>
<keyword evidence="2" id="KW-0805">Transcription regulation</keyword>
<dbReference type="SUPFAM" id="SSF54171">
    <property type="entry name" value="DNA-binding domain"/>
    <property type="match status" value="1"/>
</dbReference>
<proteinExistence type="predicted"/>
<evidence type="ECO:0000313" key="8">
    <source>
        <dbReference type="EMBL" id="KAJ8768639.1"/>
    </source>
</evidence>
<keyword evidence="4" id="KW-0804">Transcription</keyword>
<dbReference type="InterPro" id="IPR016177">
    <property type="entry name" value="DNA-bd_dom_sf"/>
</dbReference>
<feature type="domain" description="AP2/ERF" evidence="7">
    <location>
        <begin position="107"/>
        <end position="164"/>
    </location>
</feature>
<keyword evidence="5" id="KW-0539">Nucleus</keyword>
<evidence type="ECO:0000256" key="5">
    <source>
        <dbReference type="ARBA" id="ARBA00023242"/>
    </source>
</evidence>